<keyword evidence="2" id="KW-0472">Membrane</keyword>
<name>A0A815BYT6_9BILA</name>
<comment type="caution">
    <text evidence="3">The sequence shown here is derived from an EMBL/GenBank/DDBJ whole genome shotgun (WGS) entry which is preliminary data.</text>
</comment>
<protein>
    <submittedName>
        <fullName evidence="3">Uncharacterized protein</fullName>
    </submittedName>
</protein>
<keyword evidence="2" id="KW-1133">Transmembrane helix</keyword>
<organism evidence="3 4">
    <name type="scientific">Adineta steineri</name>
    <dbReference type="NCBI Taxonomy" id="433720"/>
    <lineage>
        <taxon>Eukaryota</taxon>
        <taxon>Metazoa</taxon>
        <taxon>Spiralia</taxon>
        <taxon>Gnathifera</taxon>
        <taxon>Rotifera</taxon>
        <taxon>Eurotatoria</taxon>
        <taxon>Bdelloidea</taxon>
        <taxon>Adinetida</taxon>
        <taxon>Adinetidae</taxon>
        <taxon>Adineta</taxon>
    </lineage>
</organism>
<feature type="region of interest" description="Disordered" evidence="1">
    <location>
        <begin position="78"/>
        <end position="115"/>
    </location>
</feature>
<keyword evidence="4" id="KW-1185">Reference proteome</keyword>
<gene>
    <name evidence="3" type="ORF">QVE165_LOCUS29914</name>
</gene>
<evidence type="ECO:0000313" key="3">
    <source>
        <dbReference type="EMBL" id="CAF1276911.1"/>
    </source>
</evidence>
<dbReference type="Proteomes" id="UP000663832">
    <property type="component" value="Unassembled WGS sequence"/>
</dbReference>
<dbReference type="EMBL" id="CAJNOM010000244">
    <property type="protein sequence ID" value="CAF1276911.1"/>
    <property type="molecule type" value="Genomic_DNA"/>
</dbReference>
<evidence type="ECO:0000256" key="2">
    <source>
        <dbReference type="SAM" id="Phobius"/>
    </source>
</evidence>
<feature type="transmembrane region" description="Helical" evidence="2">
    <location>
        <begin position="26"/>
        <end position="55"/>
    </location>
</feature>
<evidence type="ECO:0000313" key="4">
    <source>
        <dbReference type="Proteomes" id="UP000663832"/>
    </source>
</evidence>
<keyword evidence="2" id="KW-0812">Transmembrane</keyword>
<accession>A0A815BYT6</accession>
<sequence>MLFFHRTCSSSSSGISSYINTYTNALGVGAIVAIVVGILIALGVFIAIIVVLCILAKRQKRAQVWAVQAQQQTMNQPSIISGTQQQQQQQWPPGYQYPSAVPMNYGNAQYPPRYS</sequence>
<reference evidence="3" key="1">
    <citation type="submission" date="2021-02" db="EMBL/GenBank/DDBJ databases">
        <authorList>
            <person name="Nowell W R."/>
        </authorList>
    </citation>
    <scope>NUCLEOTIDE SEQUENCE</scope>
</reference>
<evidence type="ECO:0000256" key="1">
    <source>
        <dbReference type="SAM" id="MobiDB-lite"/>
    </source>
</evidence>
<dbReference type="AlphaFoldDB" id="A0A815BYT6"/>
<proteinExistence type="predicted"/>